<evidence type="ECO:0000313" key="3">
    <source>
        <dbReference type="Proteomes" id="UP001153328"/>
    </source>
</evidence>
<reference evidence="2" key="1">
    <citation type="submission" date="2021-06" db="EMBL/GenBank/DDBJ databases">
        <authorList>
            <person name="Arsene-Ploetze F."/>
        </authorList>
    </citation>
    <scope>NUCLEOTIDE SEQUENCE</scope>
    <source>
        <strain evidence="2">SBRY1</strain>
    </source>
</reference>
<dbReference type="EMBL" id="CAJVAX010000002">
    <property type="protein sequence ID" value="CAG7613235.1"/>
    <property type="molecule type" value="Genomic_DNA"/>
</dbReference>
<evidence type="ECO:0000256" key="1">
    <source>
        <dbReference type="SAM" id="MobiDB-lite"/>
    </source>
</evidence>
<protein>
    <submittedName>
        <fullName evidence="2">Uncharacterized protein</fullName>
    </submittedName>
</protein>
<proteinExistence type="predicted"/>
<organism evidence="2 3">
    <name type="scientific">Actinacidiphila bryophytorum</name>
    <dbReference type="NCBI Taxonomy" id="1436133"/>
    <lineage>
        <taxon>Bacteria</taxon>
        <taxon>Bacillati</taxon>
        <taxon>Actinomycetota</taxon>
        <taxon>Actinomycetes</taxon>
        <taxon>Kitasatosporales</taxon>
        <taxon>Streptomycetaceae</taxon>
        <taxon>Actinacidiphila</taxon>
    </lineage>
</organism>
<name>A0A9W4E445_9ACTN</name>
<feature type="region of interest" description="Disordered" evidence="1">
    <location>
        <begin position="59"/>
        <end position="80"/>
    </location>
</feature>
<dbReference type="Proteomes" id="UP001153328">
    <property type="component" value="Unassembled WGS sequence"/>
</dbReference>
<feature type="compositionally biased region" description="Basic residues" evidence="1">
    <location>
        <begin position="9"/>
        <end position="27"/>
    </location>
</feature>
<feature type="region of interest" description="Disordered" evidence="1">
    <location>
        <begin position="1"/>
        <end position="44"/>
    </location>
</feature>
<sequence length="105" mass="11871">MPGDQGRGQPRRRCPGRRGALRRRFGRHDRQPAVGGAAQQPRLRRVDVERGTRERLAVPRPQGQFGRQRHPRSAVDVQREHRPGLRRLPRLIARTGCAAVHGTAP</sequence>
<evidence type="ECO:0000313" key="2">
    <source>
        <dbReference type="EMBL" id="CAG7613235.1"/>
    </source>
</evidence>
<comment type="caution">
    <text evidence="2">The sequence shown here is derived from an EMBL/GenBank/DDBJ whole genome shotgun (WGS) entry which is preliminary data.</text>
</comment>
<keyword evidence="3" id="KW-1185">Reference proteome</keyword>
<gene>
    <name evidence="2" type="ORF">SBRY_100138</name>
</gene>
<dbReference type="AlphaFoldDB" id="A0A9W4E445"/>
<accession>A0A9W4E445</accession>